<organism evidence="2 3">
    <name type="scientific">Paenibacillus antri</name>
    <dbReference type="NCBI Taxonomy" id="2582848"/>
    <lineage>
        <taxon>Bacteria</taxon>
        <taxon>Bacillati</taxon>
        <taxon>Bacillota</taxon>
        <taxon>Bacilli</taxon>
        <taxon>Bacillales</taxon>
        <taxon>Paenibacillaceae</taxon>
        <taxon>Paenibacillus</taxon>
    </lineage>
</organism>
<dbReference type="InterPro" id="IPR029044">
    <property type="entry name" value="Nucleotide-diphossugar_trans"/>
</dbReference>
<proteinExistence type="predicted"/>
<name>A0A5R9GAI0_9BACL</name>
<dbReference type="RefSeq" id="WP_138194313.1">
    <property type="nucleotide sequence ID" value="NZ_VCIW01000006.1"/>
</dbReference>
<comment type="caution">
    <text evidence="2">The sequence shown here is derived from an EMBL/GenBank/DDBJ whole genome shotgun (WGS) entry which is preliminary data.</text>
</comment>
<feature type="domain" description="Glycosyltransferase 2-like" evidence="1">
    <location>
        <begin position="5"/>
        <end position="164"/>
    </location>
</feature>
<dbReference type="AlphaFoldDB" id="A0A5R9GAI0"/>
<protein>
    <submittedName>
        <fullName evidence="2">Glycosyltransferase family 2 protein</fullName>
    </submittedName>
</protein>
<dbReference type="GO" id="GO:0016740">
    <property type="term" value="F:transferase activity"/>
    <property type="evidence" value="ECO:0007669"/>
    <property type="project" value="UniProtKB-KW"/>
</dbReference>
<dbReference type="OrthoDB" id="396512at2"/>
<dbReference type="InterPro" id="IPR050834">
    <property type="entry name" value="Glycosyltransf_2"/>
</dbReference>
<keyword evidence="3" id="KW-1185">Reference proteome</keyword>
<dbReference type="PANTHER" id="PTHR43685:SF2">
    <property type="entry name" value="GLYCOSYLTRANSFERASE 2-LIKE DOMAIN-CONTAINING PROTEIN"/>
    <property type="match status" value="1"/>
</dbReference>
<evidence type="ECO:0000259" key="1">
    <source>
        <dbReference type="Pfam" id="PF00535"/>
    </source>
</evidence>
<keyword evidence="2" id="KW-0808">Transferase</keyword>
<dbReference type="Pfam" id="PF00535">
    <property type="entry name" value="Glycos_transf_2"/>
    <property type="match status" value="1"/>
</dbReference>
<sequence>MPTISVISPTYNRPHTVAELLEALSRQTFADFEVLIVNDAGKRIDDVVALYPSLRIQVIDLPVNSYHVWARNAALPHVKGQWIMPIDDDDLIVPDHMETMLQEARDADLVYGDVEIFDYATKAGTRLPTARFLFAYEHDPELLRHFNTYVASGSLYRRDLHDTLGPFDPEMRNYWDWDWILRVVEAGYRVKKVPRAGTLYAFASAGGDNQSSKQDAMRPYLDKLSEKHGLGYLPTKNFFLMLEEEAIRSRRTASSIVWDGKPFESRYRLK</sequence>
<dbReference type="SUPFAM" id="SSF53448">
    <property type="entry name" value="Nucleotide-diphospho-sugar transferases"/>
    <property type="match status" value="1"/>
</dbReference>
<evidence type="ECO:0000313" key="3">
    <source>
        <dbReference type="Proteomes" id="UP000309676"/>
    </source>
</evidence>
<evidence type="ECO:0000313" key="2">
    <source>
        <dbReference type="EMBL" id="TLS52069.1"/>
    </source>
</evidence>
<dbReference type="Proteomes" id="UP000309676">
    <property type="component" value="Unassembled WGS sequence"/>
</dbReference>
<gene>
    <name evidence="2" type="ORF">FE782_11940</name>
</gene>
<reference evidence="2 3" key="1">
    <citation type="submission" date="2019-05" db="EMBL/GenBank/DDBJ databases">
        <authorList>
            <person name="Narsing Rao M.P."/>
            <person name="Li W.J."/>
        </authorList>
    </citation>
    <scope>NUCLEOTIDE SEQUENCE [LARGE SCALE GENOMIC DNA]</scope>
    <source>
        <strain evidence="2 3">SYSU_K30003</strain>
    </source>
</reference>
<dbReference type="EMBL" id="VCIW01000006">
    <property type="protein sequence ID" value="TLS52069.1"/>
    <property type="molecule type" value="Genomic_DNA"/>
</dbReference>
<dbReference type="Gene3D" id="3.90.550.10">
    <property type="entry name" value="Spore Coat Polysaccharide Biosynthesis Protein SpsA, Chain A"/>
    <property type="match status" value="1"/>
</dbReference>
<accession>A0A5R9GAI0</accession>
<dbReference type="PANTHER" id="PTHR43685">
    <property type="entry name" value="GLYCOSYLTRANSFERASE"/>
    <property type="match status" value="1"/>
</dbReference>
<dbReference type="InterPro" id="IPR001173">
    <property type="entry name" value="Glyco_trans_2-like"/>
</dbReference>